<dbReference type="GO" id="GO:1902201">
    <property type="term" value="P:negative regulation of bacterial-type flagellum-dependent cell motility"/>
    <property type="evidence" value="ECO:0007669"/>
    <property type="project" value="TreeGrafter"/>
</dbReference>
<dbReference type="PROSITE" id="PS50887">
    <property type="entry name" value="GGDEF"/>
    <property type="match status" value="1"/>
</dbReference>
<dbReference type="Gene3D" id="3.30.450.40">
    <property type="match status" value="1"/>
</dbReference>
<evidence type="ECO:0000313" key="3">
    <source>
        <dbReference type="Proteomes" id="UP000293846"/>
    </source>
</evidence>
<dbReference type="PANTHER" id="PTHR45138:SF9">
    <property type="entry name" value="DIGUANYLATE CYCLASE DGCM-RELATED"/>
    <property type="match status" value="1"/>
</dbReference>
<evidence type="ECO:0000313" key="2">
    <source>
        <dbReference type="EMBL" id="TCJ02742.1"/>
    </source>
</evidence>
<dbReference type="PANTHER" id="PTHR45138">
    <property type="entry name" value="REGULATORY COMPONENTS OF SENSORY TRANSDUCTION SYSTEM"/>
    <property type="match status" value="1"/>
</dbReference>
<dbReference type="SUPFAM" id="SSF55781">
    <property type="entry name" value="GAF domain-like"/>
    <property type="match status" value="1"/>
</dbReference>
<dbReference type="InterPro" id="IPR029016">
    <property type="entry name" value="GAF-like_dom_sf"/>
</dbReference>
<protein>
    <submittedName>
        <fullName evidence="2">Sensor domain-containing diguanylate cyclase</fullName>
    </submittedName>
</protein>
<gene>
    <name evidence="2" type="ORF">E0Y62_17745</name>
</gene>
<dbReference type="Pfam" id="PF13185">
    <property type="entry name" value="GAF_2"/>
    <property type="match status" value="1"/>
</dbReference>
<comment type="caution">
    <text evidence="2">The sequence shown here is derived from an EMBL/GenBank/DDBJ whole genome shotgun (WGS) entry which is preliminary data.</text>
</comment>
<dbReference type="Proteomes" id="UP000293846">
    <property type="component" value="Unassembled WGS sequence"/>
</dbReference>
<dbReference type="GO" id="GO:0052621">
    <property type="term" value="F:diguanylate cyclase activity"/>
    <property type="evidence" value="ECO:0007669"/>
    <property type="project" value="TreeGrafter"/>
</dbReference>
<reference evidence="2 3" key="1">
    <citation type="submission" date="2019-03" db="EMBL/GenBank/DDBJ databases">
        <authorList>
            <person name="Jensen L."/>
            <person name="Storgaard J."/>
            <person name="Sulaj E."/>
            <person name="Schramm A."/>
            <person name="Marshall I.P.G."/>
        </authorList>
    </citation>
    <scope>NUCLEOTIDE SEQUENCE [LARGE SCALE GENOMIC DNA]</scope>
    <source>
        <strain evidence="2 3">2017H2G3</strain>
    </source>
</reference>
<accession>A0A4R1ASW6</accession>
<dbReference type="InterPro" id="IPR050469">
    <property type="entry name" value="Diguanylate_Cyclase"/>
</dbReference>
<dbReference type="AlphaFoldDB" id="A0A4R1ASW6"/>
<sequence>MDMEGIHKVLRIVTNLLKKVGTERNIITRDVYSDIVKTIGDNEDKEAVESLLSQLQKVNVQMENMSWLNEHYKILHDFAQVCSKTLNEEILLKKAYEMVSQVMPTDSFFIALYTEGDSFIDFIFMIEKGIFYPQEYVKIGNNFTSRAIRTKEIVHPKKVSHDQTDATFGVTDTKSGIFVPVIIDDQVKAVISAQSVSDFAYRKEHEELLQIIGNQVIHSIETARLYEKIYLMSQTDELTGLKNHRAFHNDLSNLIGEYGKEVTLMMIDSDRLKKVNDNFGHDIGDLYLKVLGDGIKSICNEHIVGYRYAGDEFMIIINSSLNGLVETIHENLAEYLVQHPINVGENKITVSISTGVAVYPEHGSSVDSLKKSADQAQYRAKKQGGNQMVTA</sequence>
<dbReference type="GO" id="GO:0043709">
    <property type="term" value="P:cell adhesion involved in single-species biofilm formation"/>
    <property type="evidence" value="ECO:0007669"/>
    <property type="project" value="TreeGrafter"/>
</dbReference>
<dbReference type="NCBIfam" id="TIGR00254">
    <property type="entry name" value="GGDEF"/>
    <property type="match status" value="1"/>
</dbReference>
<dbReference type="STRING" id="1742358.GCA_001439605_00012"/>
<dbReference type="SMART" id="SM00065">
    <property type="entry name" value="GAF"/>
    <property type="match status" value="1"/>
</dbReference>
<dbReference type="OrthoDB" id="9759607at2"/>
<name>A0A4R1ASW6_9BACI</name>
<proteinExistence type="predicted"/>
<dbReference type="InterPro" id="IPR029787">
    <property type="entry name" value="Nucleotide_cyclase"/>
</dbReference>
<organism evidence="2 3">
    <name type="scientific">Cytobacillus praedii</name>
    <dbReference type="NCBI Taxonomy" id="1742358"/>
    <lineage>
        <taxon>Bacteria</taxon>
        <taxon>Bacillati</taxon>
        <taxon>Bacillota</taxon>
        <taxon>Bacilli</taxon>
        <taxon>Bacillales</taxon>
        <taxon>Bacillaceae</taxon>
        <taxon>Cytobacillus</taxon>
    </lineage>
</organism>
<dbReference type="Pfam" id="PF00990">
    <property type="entry name" value="GGDEF"/>
    <property type="match status" value="1"/>
</dbReference>
<evidence type="ECO:0000259" key="1">
    <source>
        <dbReference type="PROSITE" id="PS50887"/>
    </source>
</evidence>
<dbReference type="SUPFAM" id="SSF55073">
    <property type="entry name" value="Nucleotide cyclase"/>
    <property type="match status" value="1"/>
</dbReference>
<dbReference type="EMBL" id="SJTH01000027">
    <property type="protein sequence ID" value="TCJ02742.1"/>
    <property type="molecule type" value="Genomic_DNA"/>
</dbReference>
<keyword evidence="3" id="KW-1185">Reference proteome</keyword>
<dbReference type="SMART" id="SM00267">
    <property type="entry name" value="GGDEF"/>
    <property type="match status" value="1"/>
</dbReference>
<dbReference type="CDD" id="cd01949">
    <property type="entry name" value="GGDEF"/>
    <property type="match status" value="1"/>
</dbReference>
<dbReference type="InterPro" id="IPR003018">
    <property type="entry name" value="GAF"/>
</dbReference>
<feature type="domain" description="GGDEF" evidence="1">
    <location>
        <begin position="260"/>
        <end position="391"/>
    </location>
</feature>
<dbReference type="GO" id="GO:0005886">
    <property type="term" value="C:plasma membrane"/>
    <property type="evidence" value="ECO:0007669"/>
    <property type="project" value="TreeGrafter"/>
</dbReference>
<dbReference type="InterPro" id="IPR043128">
    <property type="entry name" value="Rev_trsase/Diguanyl_cyclase"/>
</dbReference>
<dbReference type="InterPro" id="IPR000160">
    <property type="entry name" value="GGDEF_dom"/>
</dbReference>
<dbReference type="Gene3D" id="3.30.70.270">
    <property type="match status" value="1"/>
</dbReference>